<keyword evidence="1" id="KW-1133">Transmembrane helix</keyword>
<protein>
    <recommendedName>
        <fullName evidence="2">Urease accessory protein UreH-like transmembrane domain-containing protein</fullName>
    </recommendedName>
</protein>
<reference evidence="3" key="1">
    <citation type="submission" date="2016-10" db="EMBL/GenBank/DDBJ databases">
        <title>Sequence of Gallionella enrichment culture.</title>
        <authorList>
            <person name="Poehlein A."/>
            <person name="Muehling M."/>
            <person name="Daniel R."/>
        </authorList>
    </citation>
    <scope>NUCLEOTIDE SEQUENCE</scope>
</reference>
<keyword evidence="1" id="KW-0472">Membrane</keyword>
<evidence type="ECO:0000313" key="3">
    <source>
        <dbReference type="EMBL" id="OIR13547.1"/>
    </source>
</evidence>
<dbReference type="InterPro" id="IPR039447">
    <property type="entry name" value="UreH-like_TM_dom"/>
</dbReference>
<feature type="transmembrane region" description="Helical" evidence="1">
    <location>
        <begin position="84"/>
        <end position="100"/>
    </location>
</feature>
<dbReference type="AlphaFoldDB" id="A0A1J5T027"/>
<sequence>MTLPAINSATTALIAGLVTSLHCAGMCGPLACIIMPSPGERADPVTTGTLYHVSRAVSYGAMGALAGGLGRFAVGFLSHGVVRWIPWLMVVFFIGLAFNWERHLPKLAAMSRWTFQLHAWFKRRSRTQAAVALGLATPLLPCGPLYFALAASLIAGSALRGLEFMLCFAFGTMPLLWLAQSQFAWIRAKLSPSWVSGIRVTLALAAALMVAWRLRATLGFEGPSLDNFVCCF</sequence>
<gene>
    <name evidence="3" type="ORF">GALL_53640</name>
</gene>
<evidence type="ECO:0000259" key="2">
    <source>
        <dbReference type="Pfam" id="PF13386"/>
    </source>
</evidence>
<feature type="domain" description="Urease accessory protein UreH-like transmembrane" evidence="2">
    <location>
        <begin position="11"/>
        <end position="205"/>
    </location>
</feature>
<dbReference type="Pfam" id="PF13386">
    <property type="entry name" value="DsbD_2"/>
    <property type="match status" value="1"/>
</dbReference>
<dbReference type="PANTHER" id="PTHR42208:SF1">
    <property type="entry name" value="HEAVY METAL TRANSPORTER"/>
    <property type="match status" value="1"/>
</dbReference>
<feature type="transmembrane region" description="Helical" evidence="1">
    <location>
        <begin position="130"/>
        <end position="155"/>
    </location>
</feature>
<dbReference type="EMBL" id="MLJW01000014">
    <property type="protein sequence ID" value="OIR13547.1"/>
    <property type="molecule type" value="Genomic_DNA"/>
</dbReference>
<evidence type="ECO:0000256" key="1">
    <source>
        <dbReference type="SAM" id="Phobius"/>
    </source>
</evidence>
<comment type="caution">
    <text evidence="3">The sequence shown here is derived from an EMBL/GenBank/DDBJ whole genome shotgun (WGS) entry which is preliminary data.</text>
</comment>
<proteinExistence type="predicted"/>
<feature type="transmembrane region" description="Helical" evidence="1">
    <location>
        <begin position="161"/>
        <end position="179"/>
    </location>
</feature>
<organism evidence="3">
    <name type="scientific">mine drainage metagenome</name>
    <dbReference type="NCBI Taxonomy" id="410659"/>
    <lineage>
        <taxon>unclassified sequences</taxon>
        <taxon>metagenomes</taxon>
        <taxon>ecological metagenomes</taxon>
    </lineage>
</organism>
<name>A0A1J5T027_9ZZZZ</name>
<feature type="transmembrane region" description="Helical" evidence="1">
    <location>
        <begin position="12"/>
        <end position="35"/>
    </location>
</feature>
<feature type="transmembrane region" description="Helical" evidence="1">
    <location>
        <begin position="191"/>
        <end position="212"/>
    </location>
</feature>
<dbReference type="PANTHER" id="PTHR42208">
    <property type="entry name" value="HEAVY METAL TRANSPORTER-RELATED"/>
    <property type="match status" value="1"/>
</dbReference>
<accession>A0A1J5T027</accession>
<keyword evidence="1" id="KW-0812">Transmembrane</keyword>